<proteinExistence type="predicted"/>
<keyword evidence="3" id="KW-1185">Reference proteome</keyword>
<evidence type="ECO:0000313" key="3">
    <source>
        <dbReference type="Proteomes" id="UP000256645"/>
    </source>
</evidence>
<comment type="caution">
    <text evidence="2">The sequence shown here is derived from an EMBL/GenBank/DDBJ whole genome shotgun (WGS) entry which is preliminary data.</text>
</comment>
<gene>
    <name evidence="2" type="ORF">BP6252_11268</name>
</gene>
<protein>
    <submittedName>
        <fullName evidence="2">Uncharacterized protein</fullName>
    </submittedName>
</protein>
<feature type="compositionally biased region" description="Polar residues" evidence="1">
    <location>
        <begin position="1"/>
        <end position="23"/>
    </location>
</feature>
<organism evidence="2 3">
    <name type="scientific">Coleophoma cylindrospora</name>
    <dbReference type="NCBI Taxonomy" id="1849047"/>
    <lineage>
        <taxon>Eukaryota</taxon>
        <taxon>Fungi</taxon>
        <taxon>Dikarya</taxon>
        <taxon>Ascomycota</taxon>
        <taxon>Pezizomycotina</taxon>
        <taxon>Leotiomycetes</taxon>
        <taxon>Helotiales</taxon>
        <taxon>Dermateaceae</taxon>
        <taxon>Coleophoma</taxon>
    </lineage>
</organism>
<accession>A0A3D8QPH3</accession>
<dbReference type="AlphaFoldDB" id="A0A3D8QPH3"/>
<dbReference type="Proteomes" id="UP000256645">
    <property type="component" value="Unassembled WGS sequence"/>
</dbReference>
<name>A0A3D8QPH3_9HELO</name>
<evidence type="ECO:0000313" key="2">
    <source>
        <dbReference type="EMBL" id="RDW63723.1"/>
    </source>
</evidence>
<reference evidence="2 3" key="1">
    <citation type="journal article" date="2018" name="IMA Fungus">
        <title>IMA Genome-F 9: Draft genome sequence of Annulohypoxylon stygium, Aspergillus mulundensis, Berkeleyomyces basicola (syn. Thielaviopsis basicola), Ceratocystis smalleyi, two Cercospora beticola strains, Coleophoma cylindrospora, Fusarium fracticaudum, Phialophora cf. hyalina, and Morchella septimelata.</title>
        <authorList>
            <person name="Wingfield B.D."/>
            <person name="Bills G.F."/>
            <person name="Dong Y."/>
            <person name="Huang W."/>
            <person name="Nel W.J."/>
            <person name="Swalarsk-Parry B.S."/>
            <person name="Vaghefi N."/>
            <person name="Wilken P.M."/>
            <person name="An Z."/>
            <person name="de Beer Z.W."/>
            <person name="De Vos L."/>
            <person name="Chen L."/>
            <person name="Duong T.A."/>
            <person name="Gao Y."/>
            <person name="Hammerbacher A."/>
            <person name="Kikkert J.R."/>
            <person name="Li Y."/>
            <person name="Li H."/>
            <person name="Li K."/>
            <person name="Li Q."/>
            <person name="Liu X."/>
            <person name="Ma X."/>
            <person name="Naidoo K."/>
            <person name="Pethybridge S.J."/>
            <person name="Sun J."/>
            <person name="Steenkamp E.T."/>
            <person name="van der Nest M.A."/>
            <person name="van Wyk S."/>
            <person name="Wingfield M.J."/>
            <person name="Xiong C."/>
            <person name="Yue Q."/>
            <person name="Zhang X."/>
        </authorList>
    </citation>
    <scope>NUCLEOTIDE SEQUENCE [LARGE SCALE GENOMIC DNA]</scope>
    <source>
        <strain evidence="2 3">BP6252</strain>
    </source>
</reference>
<evidence type="ECO:0000256" key="1">
    <source>
        <dbReference type="SAM" id="MobiDB-lite"/>
    </source>
</evidence>
<dbReference type="EMBL" id="PDLM01000013">
    <property type="protein sequence ID" value="RDW63723.1"/>
    <property type="molecule type" value="Genomic_DNA"/>
</dbReference>
<sequence length="72" mass="8189">MSQETSSVAPPITAISTETTTARQPEKARKIQPWKLVPDLAKTGKTWEEMPFKIINEKEIRLVDVYRTMKGS</sequence>
<feature type="region of interest" description="Disordered" evidence="1">
    <location>
        <begin position="1"/>
        <end position="29"/>
    </location>
</feature>